<evidence type="ECO:0000313" key="3">
    <source>
        <dbReference type="Proteomes" id="UP001372338"/>
    </source>
</evidence>
<dbReference type="AlphaFoldDB" id="A0AAN9DYN5"/>
<sequence length="227" mass="25229">MERTHTPPCLPSASSASSPSSSNNNNKKKKDDRKGPDYQILVEEFCNTVSGLLRAIHKDAYPLEYHPGHSRWKKAILEKLGEGLTMEDKYNRLFDIFSDITEKNEIRKNASSTSTFKELLSILENSKARAQAKTPVRAYPILNLVPSSEISASASSDAEYDSSYDYESYYAAAIQVGVATSSFPLVLMLAELLSVKAPRRIRSHTNPIAPVGLEAIPDYRFALAERL</sequence>
<dbReference type="EMBL" id="JAYWIO010000016">
    <property type="protein sequence ID" value="KAK7239194.1"/>
    <property type="molecule type" value="Genomic_DNA"/>
</dbReference>
<comment type="caution">
    <text evidence="2">The sequence shown here is derived from an EMBL/GenBank/DDBJ whole genome shotgun (WGS) entry which is preliminary data.</text>
</comment>
<evidence type="ECO:0000313" key="2">
    <source>
        <dbReference type="EMBL" id="KAK7239194.1"/>
    </source>
</evidence>
<keyword evidence="3" id="KW-1185">Reference proteome</keyword>
<dbReference type="Proteomes" id="UP001372338">
    <property type="component" value="Unassembled WGS sequence"/>
</dbReference>
<feature type="region of interest" description="Disordered" evidence="1">
    <location>
        <begin position="1"/>
        <end position="34"/>
    </location>
</feature>
<accession>A0AAN9DYN5</accession>
<protein>
    <submittedName>
        <fullName evidence="2">Uncharacterized protein</fullName>
    </submittedName>
</protein>
<reference evidence="2 3" key="1">
    <citation type="submission" date="2024-01" db="EMBL/GenBank/DDBJ databases">
        <title>The genomes of 5 underutilized Papilionoideae crops provide insights into root nodulation and disease resistanc.</title>
        <authorList>
            <person name="Yuan L."/>
        </authorList>
    </citation>
    <scope>NUCLEOTIDE SEQUENCE [LARGE SCALE GENOMIC DNA]</scope>
    <source>
        <strain evidence="2">ZHUSHIDOU_FW_LH</strain>
        <tissue evidence="2">Leaf</tissue>
    </source>
</reference>
<proteinExistence type="predicted"/>
<evidence type="ECO:0000256" key="1">
    <source>
        <dbReference type="SAM" id="MobiDB-lite"/>
    </source>
</evidence>
<gene>
    <name evidence="2" type="ORF">RIF29_43642</name>
</gene>
<feature type="compositionally biased region" description="Low complexity" evidence="1">
    <location>
        <begin position="11"/>
        <end position="25"/>
    </location>
</feature>
<name>A0AAN9DYN5_CROPI</name>
<organism evidence="2 3">
    <name type="scientific">Crotalaria pallida</name>
    <name type="common">Smooth rattlebox</name>
    <name type="synonym">Crotalaria striata</name>
    <dbReference type="NCBI Taxonomy" id="3830"/>
    <lineage>
        <taxon>Eukaryota</taxon>
        <taxon>Viridiplantae</taxon>
        <taxon>Streptophyta</taxon>
        <taxon>Embryophyta</taxon>
        <taxon>Tracheophyta</taxon>
        <taxon>Spermatophyta</taxon>
        <taxon>Magnoliopsida</taxon>
        <taxon>eudicotyledons</taxon>
        <taxon>Gunneridae</taxon>
        <taxon>Pentapetalae</taxon>
        <taxon>rosids</taxon>
        <taxon>fabids</taxon>
        <taxon>Fabales</taxon>
        <taxon>Fabaceae</taxon>
        <taxon>Papilionoideae</taxon>
        <taxon>50 kb inversion clade</taxon>
        <taxon>genistoids sensu lato</taxon>
        <taxon>core genistoids</taxon>
        <taxon>Crotalarieae</taxon>
        <taxon>Crotalaria</taxon>
    </lineage>
</organism>